<protein>
    <submittedName>
        <fullName evidence="2">Uncharacterized protein</fullName>
    </submittedName>
</protein>
<feature type="transmembrane region" description="Helical" evidence="1">
    <location>
        <begin position="57"/>
        <end position="76"/>
    </location>
</feature>
<dbReference type="RefSeq" id="WP_190258579.1">
    <property type="nucleotide sequence ID" value="NZ_QFGA01000002.1"/>
</dbReference>
<feature type="transmembrane region" description="Helical" evidence="1">
    <location>
        <begin position="121"/>
        <end position="143"/>
    </location>
</feature>
<reference evidence="2 3" key="1">
    <citation type="journal article" date="2018" name="Environ. Microbiol.">
        <title>Novel energy conservation strategies and behaviour of Pelotomaculum schinkii driving syntrophic propionate catabolism.</title>
        <authorList>
            <person name="Hidalgo-Ahumada C.A.P."/>
            <person name="Nobu M.K."/>
            <person name="Narihiro T."/>
            <person name="Tamaki H."/>
            <person name="Liu W.T."/>
            <person name="Kamagata Y."/>
            <person name="Stams A.J.M."/>
            <person name="Imachi H."/>
            <person name="Sousa D.Z."/>
        </authorList>
    </citation>
    <scope>NUCLEOTIDE SEQUENCE [LARGE SCALE GENOMIC DNA]</scope>
    <source>
        <strain evidence="2 3">HH</strain>
    </source>
</reference>
<evidence type="ECO:0000313" key="3">
    <source>
        <dbReference type="Proteomes" id="UP000298324"/>
    </source>
</evidence>
<keyword evidence="3" id="KW-1185">Reference proteome</keyword>
<keyword evidence="1" id="KW-1133">Transmembrane helix</keyword>
<dbReference type="EMBL" id="QFGA01000002">
    <property type="protein sequence ID" value="TEB05882.1"/>
    <property type="molecule type" value="Genomic_DNA"/>
</dbReference>
<keyword evidence="1" id="KW-0472">Membrane</keyword>
<accession>A0A4Y7RAQ0</accession>
<dbReference type="AlphaFoldDB" id="A0A4Y7RAQ0"/>
<organism evidence="2 3">
    <name type="scientific">Pelotomaculum schinkii</name>
    <dbReference type="NCBI Taxonomy" id="78350"/>
    <lineage>
        <taxon>Bacteria</taxon>
        <taxon>Bacillati</taxon>
        <taxon>Bacillota</taxon>
        <taxon>Clostridia</taxon>
        <taxon>Eubacteriales</taxon>
        <taxon>Desulfotomaculaceae</taxon>
        <taxon>Pelotomaculum</taxon>
    </lineage>
</organism>
<sequence>MDTKFVWFLLQGIPEMTGTFALVLAILRVPIRWLLVIPTATIICIAIYLIRTAGASFGVHTAFLILSMVVLLCKATRSKLSSVFIASFVTEAIVATVESLNNIIFSHFLDLNISTLPDTNWVLWKMIGFPQNVVIILLAILYAKFKRPREGMWRV</sequence>
<evidence type="ECO:0000313" key="2">
    <source>
        <dbReference type="EMBL" id="TEB05882.1"/>
    </source>
</evidence>
<gene>
    <name evidence="2" type="ORF">Psch_02924</name>
</gene>
<dbReference type="Proteomes" id="UP000298324">
    <property type="component" value="Unassembled WGS sequence"/>
</dbReference>
<comment type="caution">
    <text evidence="2">The sequence shown here is derived from an EMBL/GenBank/DDBJ whole genome shotgun (WGS) entry which is preliminary data.</text>
</comment>
<feature type="transmembrane region" description="Helical" evidence="1">
    <location>
        <begin position="83"/>
        <end position="109"/>
    </location>
</feature>
<feature type="transmembrane region" description="Helical" evidence="1">
    <location>
        <begin position="6"/>
        <end position="26"/>
    </location>
</feature>
<proteinExistence type="predicted"/>
<feature type="transmembrane region" description="Helical" evidence="1">
    <location>
        <begin position="33"/>
        <end position="51"/>
    </location>
</feature>
<evidence type="ECO:0000256" key="1">
    <source>
        <dbReference type="SAM" id="Phobius"/>
    </source>
</evidence>
<keyword evidence="1" id="KW-0812">Transmembrane</keyword>
<name>A0A4Y7RAQ0_9FIRM</name>